<dbReference type="Proteomes" id="UP000502260">
    <property type="component" value="Chromosome"/>
</dbReference>
<evidence type="ECO:0000313" key="2">
    <source>
        <dbReference type="Proteomes" id="UP000502260"/>
    </source>
</evidence>
<keyword evidence="2" id="KW-1185">Reference proteome</keyword>
<dbReference type="EMBL" id="AP022853">
    <property type="protein sequence ID" value="BCB28126.1"/>
    <property type="molecule type" value="Genomic_DNA"/>
</dbReference>
<accession>A0A6F8VGI0</accession>
<protein>
    <submittedName>
        <fullName evidence="1">Uncharacterized protein</fullName>
    </submittedName>
</protein>
<gene>
    <name evidence="1" type="ORF">SKTS_30120</name>
</gene>
<proteinExistence type="predicted"/>
<dbReference type="AlphaFoldDB" id="A0A6F8VGI0"/>
<dbReference type="RefSeq" id="WP_173066969.1">
    <property type="nucleotide sequence ID" value="NZ_AP022853.1"/>
</dbReference>
<organism evidence="1 2">
    <name type="scientific">Sulfurimicrobium lacus</name>
    <dbReference type="NCBI Taxonomy" id="2715678"/>
    <lineage>
        <taxon>Bacteria</taxon>
        <taxon>Pseudomonadati</taxon>
        <taxon>Pseudomonadota</taxon>
        <taxon>Betaproteobacteria</taxon>
        <taxon>Nitrosomonadales</taxon>
        <taxon>Sulfuricellaceae</taxon>
        <taxon>Sulfurimicrobium</taxon>
    </lineage>
</organism>
<sequence>MDHGTVAHLEAIQERVLEGERMNEKHSGLAIRCIHAGEINDANGSPHTSIYITTFKFDSTADLDRALD</sequence>
<evidence type="ECO:0000313" key="1">
    <source>
        <dbReference type="EMBL" id="BCB28126.1"/>
    </source>
</evidence>
<reference evidence="2" key="1">
    <citation type="submission" date="2020-03" db="EMBL/GenBank/DDBJ databases">
        <title>Complete genome sequence of sulfur-oxidizing bacterium skT11.</title>
        <authorList>
            <person name="Kanda M."/>
            <person name="Kojima H."/>
            <person name="Fukui M."/>
        </authorList>
    </citation>
    <scope>NUCLEOTIDE SEQUENCE [LARGE SCALE GENOMIC DNA]</scope>
    <source>
        <strain evidence="2">skT11</strain>
    </source>
</reference>
<dbReference type="KEGG" id="slac:SKTS_30120"/>
<name>A0A6F8VGI0_9PROT</name>